<proteinExistence type="predicted"/>
<dbReference type="EMBL" id="ML977207">
    <property type="protein sequence ID" value="KAF1981131.1"/>
    <property type="molecule type" value="Genomic_DNA"/>
</dbReference>
<accession>A0A6G1GJP6</accession>
<protein>
    <submittedName>
        <fullName evidence="1">Uncharacterized protein</fullName>
    </submittedName>
</protein>
<evidence type="ECO:0000313" key="2">
    <source>
        <dbReference type="Proteomes" id="UP000800041"/>
    </source>
</evidence>
<name>A0A6G1GJP6_9PEZI</name>
<evidence type="ECO:0000313" key="1">
    <source>
        <dbReference type="EMBL" id="KAF1981131.1"/>
    </source>
</evidence>
<dbReference type="Proteomes" id="UP000800041">
    <property type="component" value="Unassembled WGS sequence"/>
</dbReference>
<reference evidence="1" key="1">
    <citation type="journal article" date="2020" name="Stud. Mycol.">
        <title>101 Dothideomycetes genomes: a test case for predicting lifestyles and emergence of pathogens.</title>
        <authorList>
            <person name="Haridas S."/>
            <person name="Albert R."/>
            <person name="Binder M."/>
            <person name="Bloem J."/>
            <person name="Labutti K."/>
            <person name="Salamov A."/>
            <person name="Andreopoulos B."/>
            <person name="Baker S."/>
            <person name="Barry K."/>
            <person name="Bills G."/>
            <person name="Bluhm B."/>
            <person name="Cannon C."/>
            <person name="Castanera R."/>
            <person name="Culley D."/>
            <person name="Daum C."/>
            <person name="Ezra D."/>
            <person name="Gonzalez J."/>
            <person name="Henrissat B."/>
            <person name="Kuo A."/>
            <person name="Liang C."/>
            <person name="Lipzen A."/>
            <person name="Lutzoni F."/>
            <person name="Magnuson J."/>
            <person name="Mondo S."/>
            <person name="Nolan M."/>
            <person name="Ohm R."/>
            <person name="Pangilinan J."/>
            <person name="Park H.-J."/>
            <person name="Ramirez L."/>
            <person name="Alfaro M."/>
            <person name="Sun H."/>
            <person name="Tritt A."/>
            <person name="Yoshinaga Y."/>
            <person name="Zwiers L.-H."/>
            <person name="Turgeon B."/>
            <person name="Goodwin S."/>
            <person name="Spatafora J."/>
            <person name="Crous P."/>
            <person name="Grigoriev I."/>
        </authorList>
    </citation>
    <scope>NUCLEOTIDE SEQUENCE</scope>
    <source>
        <strain evidence="1">CBS 113979</strain>
    </source>
</reference>
<gene>
    <name evidence="1" type="ORF">K402DRAFT_250856</name>
</gene>
<dbReference type="AlphaFoldDB" id="A0A6G1GJP6"/>
<organism evidence="1 2">
    <name type="scientific">Aulographum hederae CBS 113979</name>
    <dbReference type="NCBI Taxonomy" id="1176131"/>
    <lineage>
        <taxon>Eukaryota</taxon>
        <taxon>Fungi</taxon>
        <taxon>Dikarya</taxon>
        <taxon>Ascomycota</taxon>
        <taxon>Pezizomycotina</taxon>
        <taxon>Dothideomycetes</taxon>
        <taxon>Pleosporomycetidae</taxon>
        <taxon>Aulographales</taxon>
        <taxon>Aulographaceae</taxon>
    </lineage>
</organism>
<keyword evidence="2" id="KW-1185">Reference proteome</keyword>
<sequence length="98" mass="10571">MDSASQLSALISILQSTCCAPYKLTCAVNLPATAYQDACITSLECPCTQQKSLPEEASCRVSTLVWRSNPIFTYEPVAKVKHTSKSRRDTAGSPQGKS</sequence>